<keyword evidence="4" id="KW-1185">Reference proteome</keyword>
<dbReference type="Proteomes" id="UP000095751">
    <property type="component" value="Unassembled WGS sequence"/>
</dbReference>
<accession>A0A1E7FDP1</accession>
<evidence type="ECO:0000313" key="3">
    <source>
        <dbReference type="EMBL" id="OEU16165.1"/>
    </source>
</evidence>
<dbReference type="CDD" id="cd06257">
    <property type="entry name" value="DnaJ"/>
    <property type="match status" value="1"/>
</dbReference>
<feature type="non-terminal residue" evidence="3">
    <location>
        <position position="1"/>
    </location>
</feature>
<sequence>FDILGVPKNSTYDFVKRRFIELAMKTHPDRDAADEFIRLRQAFEAIREDLDDGTARLTTDGEDNNVAWSDDNYRAWFYEETGHQDVMFKMDLAIRKEVIDIATQSQGGLDKGGMWEMARNMAEQERNFRNQRNNNHHSNNSIGLESGGPSQGSNSKRRRRR</sequence>
<feature type="non-terminal residue" evidence="3">
    <location>
        <position position="161"/>
    </location>
</feature>
<proteinExistence type="predicted"/>
<dbReference type="Gene3D" id="1.10.287.110">
    <property type="entry name" value="DnaJ domain"/>
    <property type="match status" value="1"/>
</dbReference>
<feature type="domain" description="J" evidence="2">
    <location>
        <begin position="1"/>
        <end position="63"/>
    </location>
</feature>
<dbReference type="AlphaFoldDB" id="A0A1E7FDP1"/>
<reference evidence="3 4" key="1">
    <citation type="submission" date="2016-09" db="EMBL/GenBank/DDBJ databases">
        <title>Extensive genetic diversity and differential bi-allelic expression allows diatom success in the polar Southern Ocean.</title>
        <authorList>
            <consortium name="DOE Joint Genome Institute"/>
            <person name="Mock T."/>
            <person name="Otillar R.P."/>
            <person name="Strauss J."/>
            <person name="Dupont C."/>
            <person name="Frickenhaus S."/>
            <person name="Maumus F."/>
            <person name="Mcmullan M."/>
            <person name="Sanges R."/>
            <person name="Schmutz J."/>
            <person name="Toseland A."/>
            <person name="Valas R."/>
            <person name="Veluchamy A."/>
            <person name="Ward B.J."/>
            <person name="Allen A."/>
            <person name="Barry K."/>
            <person name="Falciatore A."/>
            <person name="Ferrante M."/>
            <person name="Fortunato A.E."/>
            <person name="Gloeckner G."/>
            <person name="Gruber A."/>
            <person name="Hipkin R."/>
            <person name="Janech M."/>
            <person name="Kroth P."/>
            <person name="Leese F."/>
            <person name="Lindquist E."/>
            <person name="Lyon B.R."/>
            <person name="Martin J."/>
            <person name="Mayer C."/>
            <person name="Parker M."/>
            <person name="Quesneville H."/>
            <person name="Raymond J."/>
            <person name="Uhlig C."/>
            <person name="Valentin K.U."/>
            <person name="Worden A.Z."/>
            <person name="Armbrust E.V."/>
            <person name="Bowler C."/>
            <person name="Green B."/>
            <person name="Moulton V."/>
            <person name="Van Oosterhout C."/>
            <person name="Grigoriev I."/>
        </authorList>
    </citation>
    <scope>NUCLEOTIDE SEQUENCE [LARGE SCALE GENOMIC DNA]</scope>
    <source>
        <strain evidence="3 4">CCMP1102</strain>
    </source>
</reference>
<dbReference type="PROSITE" id="PS50076">
    <property type="entry name" value="DNAJ_2"/>
    <property type="match status" value="1"/>
</dbReference>
<dbReference type="SUPFAM" id="SSF46565">
    <property type="entry name" value="Chaperone J-domain"/>
    <property type="match status" value="1"/>
</dbReference>
<dbReference type="InterPro" id="IPR001623">
    <property type="entry name" value="DnaJ_domain"/>
</dbReference>
<dbReference type="EMBL" id="KV784358">
    <property type="protein sequence ID" value="OEU16165.1"/>
    <property type="molecule type" value="Genomic_DNA"/>
</dbReference>
<feature type="region of interest" description="Disordered" evidence="1">
    <location>
        <begin position="131"/>
        <end position="161"/>
    </location>
</feature>
<dbReference type="SMART" id="SM00271">
    <property type="entry name" value="DnaJ"/>
    <property type="match status" value="1"/>
</dbReference>
<dbReference type="InterPro" id="IPR036869">
    <property type="entry name" value="J_dom_sf"/>
</dbReference>
<evidence type="ECO:0000313" key="4">
    <source>
        <dbReference type="Proteomes" id="UP000095751"/>
    </source>
</evidence>
<evidence type="ECO:0000256" key="1">
    <source>
        <dbReference type="SAM" id="MobiDB-lite"/>
    </source>
</evidence>
<dbReference type="KEGG" id="fcy:FRACYDRAFT_143143"/>
<dbReference type="OrthoDB" id="47882at2759"/>
<organism evidence="3 4">
    <name type="scientific">Fragilariopsis cylindrus CCMP1102</name>
    <dbReference type="NCBI Taxonomy" id="635003"/>
    <lineage>
        <taxon>Eukaryota</taxon>
        <taxon>Sar</taxon>
        <taxon>Stramenopiles</taxon>
        <taxon>Ochrophyta</taxon>
        <taxon>Bacillariophyta</taxon>
        <taxon>Bacillariophyceae</taxon>
        <taxon>Bacillariophycidae</taxon>
        <taxon>Bacillariales</taxon>
        <taxon>Bacillariaceae</taxon>
        <taxon>Fragilariopsis</taxon>
    </lineage>
</organism>
<evidence type="ECO:0000259" key="2">
    <source>
        <dbReference type="PROSITE" id="PS50076"/>
    </source>
</evidence>
<gene>
    <name evidence="3" type="ORF">FRACYDRAFT_143143</name>
</gene>
<dbReference type="Pfam" id="PF00226">
    <property type="entry name" value="DnaJ"/>
    <property type="match status" value="1"/>
</dbReference>
<name>A0A1E7FDP1_9STRA</name>
<protein>
    <recommendedName>
        <fullName evidence="2">J domain-containing protein</fullName>
    </recommendedName>
</protein>
<dbReference type="InParanoid" id="A0A1E7FDP1"/>
<feature type="compositionally biased region" description="Low complexity" evidence="1">
    <location>
        <begin position="131"/>
        <end position="141"/>
    </location>
</feature>